<evidence type="ECO:0000256" key="1">
    <source>
        <dbReference type="SAM" id="MobiDB-lite"/>
    </source>
</evidence>
<feature type="region of interest" description="Disordered" evidence="1">
    <location>
        <begin position="88"/>
        <end position="152"/>
    </location>
</feature>
<gene>
    <name evidence="3" type="ORF">J2S66_004121</name>
</gene>
<sequence length="685" mass="70975">MRRWSWGTRAALVGGTALVVGVSAASAVPAPEVDWRIVPPIEAVPVDLVAYDSCENALHGLRAAVAPHVGVYGLEGAGHAVPAAGDTGVALDSRAGGTPPVAPQRSAGEKSAPGQSAPERSAPDPSAPDPSAPEHSGTNTHERGVDEPDLVKTDGKRVVTVVDGRLRVLDVASTKVTGTLDLADAPSSQLLLHGDRALLVGGTHPPAEGTSDGVAPVGSTPVGGASITLVDLSGEPEVLGTLRVDGRYVDARQVGDVVRVVVHSGPRLPWVYPVDGRGEAESLIGNREIAATAPIDAWLPRYELGDAGGRTSQGRLVACDRVSAPVGSSGASMLSVLTFDFPGDLGTGDAVTIVADGDTVYGTGTSLYVADDHHLRPQVRNAPTGPPTTAIHQFDVSRPGPPEHVASGRVAGALLNQYALSEHAGHLRVATTYGDAAVVTRRAAPATQSAVVVLRREGAELKEVGKVEGLGVGERIHSVRFVGPVGYVVTFRQVDPLYTLDLSDPTRPRAVGELKITGYSAYLHPAGDGTLIGVGQEATTRGRTTGTQVSLFDVSDPAAPTRVAAHHLPGANSEVEYDPHAFLHWPDRDLVVLPVVTAPVEPEVGVPPDGTAGKPVAPLVGGVLVLRLADRAFSALGEIRHEAVSYDAGIRRALVIGDDLWTLSATGVRVTRIDGLVERAWVPFT</sequence>
<keyword evidence="4" id="KW-1185">Reference proteome</keyword>
<dbReference type="InterPro" id="IPR019198">
    <property type="entry name" value="Beta_propeller_containing"/>
</dbReference>
<dbReference type="EMBL" id="JAVDSG010000001">
    <property type="protein sequence ID" value="MDR6595737.1"/>
    <property type="molecule type" value="Genomic_DNA"/>
</dbReference>
<organism evidence="3 4">
    <name type="scientific">Saccharothrix longispora</name>
    <dbReference type="NCBI Taxonomy" id="33920"/>
    <lineage>
        <taxon>Bacteria</taxon>
        <taxon>Bacillati</taxon>
        <taxon>Actinomycetota</taxon>
        <taxon>Actinomycetes</taxon>
        <taxon>Pseudonocardiales</taxon>
        <taxon>Pseudonocardiaceae</taxon>
        <taxon>Saccharothrix</taxon>
    </lineage>
</organism>
<evidence type="ECO:0000313" key="4">
    <source>
        <dbReference type="Proteomes" id="UP001268819"/>
    </source>
</evidence>
<feature type="signal peptide" evidence="2">
    <location>
        <begin position="1"/>
        <end position="27"/>
    </location>
</feature>
<dbReference type="Proteomes" id="UP001268819">
    <property type="component" value="Unassembled WGS sequence"/>
</dbReference>
<dbReference type="RefSeq" id="WP_310308800.1">
    <property type="nucleotide sequence ID" value="NZ_BAAAXB010000001.1"/>
</dbReference>
<feature type="compositionally biased region" description="Basic and acidic residues" evidence="1">
    <location>
        <begin position="140"/>
        <end position="152"/>
    </location>
</feature>
<protein>
    <recommendedName>
        <fullName evidence="5">Secreted protein with C-terminal beta-propeller domain</fullName>
    </recommendedName>
</protein>
<dbReference type="Pfam" id="PF09826">
    <property type="entry name" value="Beta_propel"/>
    <property type="match status" value="1"/>
</dbReference>
<evidence type="ECO:0008006" key="5">
    <source>
        <dbReference type="Google" id="ProtNLM"/>
    </source>
</evidence>
<evidence type="ECO:0000313" key="3">
    <source>
        <dbReference type="EMBL" id="MDR6595737.1"/>
    </source>
</evidence>
<reference evidence="3 4" key="1">
    <citation type="submission" date="2023-07" db="EMBL/GenBank/DDBJ databases">
        <title>Sequencing the genomes of 1000 actinobacteria strains.</title>
        <authorList>
            <person name="Klenk H.-P."/>
        </authorList>
    </citation>
    <scope>NUCLEOTIDE SEQUENCE [LARGE SCALE GENOMIC DNA]</scope>
    <source>
        <strain evidence="3 4">DSM 43749</strain>
    </source>
</reference>
<accession>A0ABU1PYL7</accession>
<proteinExistence type="predicted"/>
<comment type="caution">
    <text evidence="3">The sequence shown here is derived from an EMBL/GenBank/DDBJ whole genome shotgun (WGS) entry which is preliminary data.</text>
</comment>
<evidence type="ECO:0000256" key="2">
    <source>
        <dbReference type="SAM" id="SignalP"/>
    </source>
</evidence>
<keyword evidence="2" id="KW-0732">Signal</keyword>
<feature type="chain" id="PRO_5045724543" description="Secreted protein with C-terminal beta-propeller domain" evidence="2">
    <location>
        <begin position="28"/>
        <end position="685"/>
    </location>
</feature>
<name>A0ABU1PYL7_9PSEU</name>